<dbReference type="AlphaFoldDB" id="A0A8K0JFJ1"/>
<dbReference type="SUPFAM" id="SSF53335">
    <property type="entry name" value="S-adenosyl-L-methionine-dependent methyltransferases"/>
    <property type="match status" value="1"/>
</dbReference>
<organism evidence="3 4">
    <name type="scientific">Claviceps africana</name>
    <dbReference type="NCBI Taxonomy" id="83212"/>
    <lineage>
        <taxon>Eukaryota</taxon>
        <taxon>Fungi</taxon>
        <taxon>Dikarya</taxon>
        <taxon>Ascomycota</taxon>
        <taxon>Pezizomycotina</taxon>
        <taxon>Sordariomycetes</taxon>
        <taxon>Hypocreomycetidae</taxon>
        <taxon>Hypocreales</taxon>
        <taxon>Clavicipitaceae</taxon>
        <taxon>Claviceps</taxon>
    </lineage>
</organism>
<dbReference type="InterPro" id="IPR029063">
    <property type="entry name" value="SAM-dependent_MTases_sf"/>
</dbReference>
<dbReference type="CDD" id="cd02440">
    <property type="entry name" value="AdoMet_MTases"/>
    <property type="match status" value="1"/>
</dbReference>
<evidence type="ECO:0000256" key="2">
    <source>
        <dbReference type="SAM" id="MobiDB-lite"/>
    </source>
</evidence>
<proteinExistence type="inferred from homology"/>
<sequence>MLDGSRSDKNGPPSRPGPESDGEDNNDGQVQTRNTERKTLPRNENRRRGRKTMGAAADTGYLLPIDSKEQDRLDAQHELFLAVMEGKLGLAPVIEPRRTLDVATGTGIWAKQYATSSDIQRPYSLPNLIFHKADAETEAWPCDTHHKYDYVYLRYVISCFDSTQTVFRRAFENLAPGGWIEIFDPCHVVMPVGRLRTGTALGKWTSLTNEGSCRVSRDLKRFRCYAGWLRDAGFVNVTETKFAIPCHAPALTADERMRGLCEKVVRNELSLIDSLSKFLRNVVADEEEARAIEEAAKTDIQNPDTIMVKEMYNVYAQKPEDA</sequence>
<evidence type="ECO:0000313" key="3">
    <source>
        <dbReference type="EMBL" id="KAG5930458.1"/>
    </source>
</evidence>
<gene>
    <name evidence="3" type="ORF">E4U42_001030</name>
</gene>
<dbReference type="PANTHER" id="PTHR43591">
    <property type="entry name" value="METHYLTRANSFERASE"/>
    <property type="match status" value="1"/>
</dbReference>
<evidence type="ECO:0000313" key="4">
    <source>
        <dbReference type="Proteomes" id="UP000811619"/>
    </source>
</evidence>
<feature type="region of interest" description="Disordered" evidence="2">
    <location>
        <begin position="1"/>
        <end position="55"/>
    </location>
</feature>
<dbReference type="Proteomes" id="UP000811619">
    <property type="component" value="Unassembled WGS sequence"/>
</dbReference>
<reference evidence="3" key="1">
    <citation type="journal article" date="2020" name="bioRxiv">
        <title>Whole genome comparisons of ergot fungi reveals the divergence and evolution of species within the genus Claviceps are the result of varying mechanisms driving genome evolution and host range expansion.</title>
        <authorList>
            <person name="Wyka S.A."/>
            <person name="Mondo S.J."/>
            <person name="Liu M."/>
            <person name="Dettman J."/>
            <person name="Nalam V."/>
            <person name="Broders K.D."/>
        </authorList>
    </citation>
    <scope>NUCLEOTIDE SEQUENCE</scope>
    <source>
        <strain evidence="3">CCC 489</strain>
    </source>
</reference>
<accession>A0A8K0JFJ1</accession>
<comment type="similarity">
    <text evidence="1">Belongs to the methyltransferase superfamily. LaeA methyltransferase family.</text>
</comment>
<protein>
    <recommendedName>
        <fullName evidence="5">Methyltransferase domain-containing protein</fullName>
    </recommendedName>
</protein>
<name>A0A8K0JFJ1_9HYPO</name>
<dbReference type="GO" id="GO:0008168">
    <property type="term" value="F:methyltransferase activity"/>
    <property type="evidence" value="ECO:0007669"/>
    <property type="project" value="TreeGrafter"/>
</dbReference>
<comment type="caution">
    <text evidence="3">The sequence shown here is derived from an EMBL/GenBank/DDBJ whole genome shotgun (WGS) entry which is preliminary data.</text>
</comment>
<evidence type="ECO:0000256" key="1">
    <source>
        <dbReference type="ARBA" id="ARBA00038158"/>
    </source>
</evidence>
<dbReference type="Gene3D" id="3.40.50.150">
    <property type="entry name" value="Vaccinia Virus protein VP39"/>
    <property type="match status" value="1"/>
</dbReference>
<dbReference type="EMBL" id="SRPY01000013">
    <property type="protein sequence ID" value="KAG5930458.1"/>
    <property type="molecule type" value="Genomic_DNA"/>
</dbReference>
<dbReference type="PANTHER" id="PTHR43591:SF102">
    <property type="entry name" value="S-ADENOSYL-L-METHIONINE-DEPENDENT METHYLTRANSFERASE"/>
    <property type="match status" value="1"/>
</dbReference>
<keyword evidence="4" id="KW-1185">Reference proteome</keyword>
<dbReference type="Pfam" id="PF13489">
    <property type="entry name" value="Methyltransf_23"/>
    <property type="match status" value="1"/>
</dbReference>
<dbReference type="OrthoDB" id="2013972at2759"/>
<feature type="compositionally biased region" description="Basic and acidic residues" evidence="2">
    <location>
        <begin position="34"/>
        <end position="46"/>
    </location>
</feature>
<evidence type="ECO:0008006" key="5">
    <source>
        <dbReference type="Google" id="ProtNLM"/>
    </source>
</evidence>